<dbReference type="STRING" id="1891926.Fuma_04086"/>
<evidence type="ECO:0000259" key="2">
    <source>
        <dbReference type="Pfam" id="PF05569"/>
    </source>
</evidence>
<name>A0A1P8WK62_9PLAN</name>
<dbReference type="InterPro" id="IPR008756">
    <property type="entry name" value="Peptidase_M56"/>
</dbReference>
<organism evidence="3 4">
    <name type="scientific">Fuerstiella marisgermanici</name>
    <dbReference type="NCBI Taxonomy" id="1891926"/>
    <lineage>
        <taxon>Bacteria</taxon>
        <taxon>Pseudomonadati</taxon>
        <taxon>Planctomycetota</taxon>
        <taxon>Planctomycetia</taxon>
        <taxon>Planctomycetales</taxon>
        <taxon>Planctomycetaceae</taxon>
        <taxon>Fuerstiella</taxon>
    </lineage>
</organism>
<feature type="domain" description="Peptidase M56" evidence="2">
    <location>
        <begin position="137"/>
        <end position="369"/>
    </location>
</feature>
<feature type="transmembrane region" description="Helical" evidence="1">
    <location>
        <begin position="385"/>
        <end position="404"/>
    </location>
</feature>
<evidence type="ECO:0000313" key="3">
    <source>
        <dbReference type="EMBL" id="APZ94454.1"/>
    </source>
</evidence>
<dbReference type="PANTHER" id="PTHR34978:SF3">
    <property type="entry name" value="SLR0241 PROTEIN"/>
    <property type="match status" value="1"/>
</dbReference>
<evidence type="ECO:0000313" key="4">
    <source>
        <dbReference type="Proteomes" id="UP000187735"/>
    </source>
</evidence>
<feature type="transmembrane region" description="Helical" evidence="1">
    <location>
        <begin position="48"/>
        <end position="67"/>
    </location>
</feature>
<keyword evidence="1" id="KW-0812">Transmembrane</keyword>
<dbReference type="InterPro" id="IPR052173">
    <property type="entry name" value="Beta-lactam_resp_regulator"/>
</dbReference>
<dbReference type="CDD" id="cd07341">
    <property type="entry name" value="M56_BlaR1_MecR1_like"/>
    <property type="match status" value="1"/>
</dbReference>
<dbReference type="Gene3D" id="2.60.40.1120">
    <property type="entry name" value="Carboxypeptidase-like, regulatory domain"/>
    <property type="match status" value="2"/>
</dbReference>
<feature type="transmembrane region" description="Helical" evidence="1">
    <location>
        <begin position="15"/>
        <end position="36"/>
    </location>
</feature>
<evidence type="ECO:0000256" key="1">
    <source>
        <dbReference type="SAM" id="Phobius"/>
    </source>
</evidence>
<dbReference type="Pfam" id="PF13620">
    <property type="entry name" value="CarboxypepD_reg"/>
    <property type="match status" value="1"/>
</dbReference>
<dbReference type="SUPFAM" id="SSF49464">
    <property type="entry name" value="Carboxypeptidase regulatory domain-like"/>
    <property type="match status" value="2"/>
</dbReference>
<dbReference type="KEGG" id="fmr:Fuma_04086"/>
<reference evidence="3 4" key="1">
    <citation type="journal article" date="2016" name="Front. Microbiol.">
        <title>Fuerstia marisgermanicae gen. nov., sp. nov., an Unusual Member of the Phylum Planctomycetes from the German Wadden Sea.</title>
        <authorList>
            <person name="Kohn T."/>
            <person name="Heuer A."/>
            <person name="Jogler M."/>
            <person name="Vollmers J."/>
            <person name="Boedeker C."/>
            <person name="Bunk B."/>
            <person name="Rast P."/>
            <person name="Borchert D."/>
            <person name="Glockner I."/>
            <person name="Freese H.M."/>
            <person name="Klenk H.P."/>
            <person name="Overmann J."/>
            <person name="Kaster A.K."/>
            <person name="Rohde M."/>
            <person name="Wiegand S."/>
            <person name="Jogler C."/>
        </authorList>
    </citation>
    <scope>NUCLEOTIDE SEQUENCE [LARGE SCALE GENOMIC DNA]</scope>
    <source>
        <strain evidence="3 4">NH11</strain>
    </source>
</reference>
<accession>A0A1P8WK62</accession>
<proteinExistence type="predicted"/>
<dbReference type="OrthoDB" id="279966at2"/>
<sequence>MIEFEFVNPTISARLSLVLMHSLWQFTLLATGLWIIERLWRRLTVQRSYALHVSALCAGLLALPVTWCLIELPRSLLDAPVASSSTRPELLAAASKRNIAEHALTTNSKSTNRGHVPEVKTTSELAASFDEAGVVQQASTEAAAGSPSREVDVVAAESVTSFTWVAVTPWLVAAYAVGVMVMLVRLLLAVTRTSRLVRTAMVIADGALVNSLKSLAEQWAMKSIPILAATERIIVPQVVGLVRPTILLPASALTGLTHDQLVLILTHEMAHLRRHDMWVNLLQRIAETLLFYNPPLWYVTRRISTLREYCCDDLTCDASSPTAQQQQVQYATALLRVVEVCSNDRPAKPELASLAASGHAPSELRRRIARLFGEPLREPLRVTRGGLLAVIGAVGLLLAGPFVWPATGADEATAVADEPASNDEANLQAKQPESESRLFSLKVVGPNGKPLPKAQVQIRSNPSVTKDQIVRGEYVKDGQYGNHVIADENGRVSFALPKKFGRLNLSIKHSGFGPYWADFSPGNHLPEISGEFIAELDAGWIVGGIVVDEHGEPVEGVEVKPSVKHKMRPGDTSRLGVGTRIKTDADGKWRFEHVPASKSDVHVEVSHPSFQPHYQRLARDTFGLKGDAQPSAKIQLKRGLSVTGTVTDEAGQPIEGALIRTKFVNDLREAKTNREGVYKLEGCDEKMARIVVSASGKATDMQTVRVVSDMEPVNFVMKPGGHVKIRVVDENGKGVPKARIFYQDWRRGQAYWEFDHKPDYADENGVWEWNEAPLDEFTADICRPGGMQLVNQRLFSRDEEFVFTPPKMLVIFGKVTDAKTQKPIDKFRVVPGTRDDPDFQPGIRWDSSDAFDAQKGAYTFEQNRTSPAHLVRIEAEGYKVASSREIKSNEGKVEVDFALEPAEKITVQLQDSDGAPAIAAEVVIGVASNQISIKNGDIGESQTYAHRLKSDADGRFTIASRDEPFQIVVMHESGFAHLESTETPVPEILTLTPWARAVGTYRIGNKPAANIRLNLSGNGLWANWPGPNIFSQNSAKTDANGHFEFPRVFPGRSRIGRQIDFMMNDGATVVASAVRPSAEFVAGETTTINLGGTGRPVTGRLVPPADFKEQVLWNFAIINAEADLQPPKPDDAPADVADDPVRRAGWWEAWKTTTQGQEWQQEYQEYKRIRDEYPTIMATVDRDGSFRIDDVPSGRYVLSVYFSSGTPLTGPLDWRVLTRSSGSVHSLSPGSIRDVKFTVPRVEEGEAADAVELGTLQLE</sequence>
<dbReference type="PANTHER" id="PTHR34978">
    <property type="entry name" value="POSSIBLE SENSOR-TRANSDUCER PROTEIN BLAR"/>
    <property type="match status" value="1"/>
</dbReference>
<keyword evidence="4" id="KW-1185">Reference proteome</keyword>
<dbReference type="Pfam" id="PF05569">
    <property type="entry name" value="Peptidase_M56"/>
    <property type="match status" value="1"/>
</dbReference>
<dbReference type="EMBL" id="CP017641">
    <property type="protein sequence ID" value="APZ94454.1"/>
    <property type="molecule type" value="Genomic_DNA"/>
</dbReference>
<dbReference type="RefSeq" id="WP_077025755.1">
    <property type="nucleotide sequence ID" value="NZ_CP017641.1"/>
</dbReference>
<dbReference type="Proteomes" id="UP000187735">
    <property type="component" value="Chromosome"/>
</dbReference>
<feature type="transmembrane region" description="Helical" evidence="1">
    <location>
        <begin position="167"/>
        <end position="188"/>
    </location>
</feature>
<dbReference type="AlphaFoldDB" id="A0A1P8WK62"/>
<keyword evidence="1" id="KW-0472">Membrane</keyword>
<keyword evidence="1" id="KW-1133">Transmembrane helix</keyword>
<protein>
    <submittedName>
        <fullName evidence="3">Regulatory protein BlaR1</fullName>
    </submittedName>
</protein>
<gene>
    <name evidence="3" type="primary">blaR1_2</name>
    <name evidence="3" type="ORF">Fuma_04086</name>
</gene>
<dbReference type="InterPro" id="IPR008969">
    <property type="entry name" value="CarboxyPept-like_regulatory"/>
</dbReference>